<feature type="binding site" evidence="2">
    <location>
        <position position="151"/>
    </location>
    <ligand>
        <name>substrate</name>
    </ligand>
</feature>
<dbReference type="SUPFAM" id="SSF51430">
    <property type="entry name" value="NAD(P)-linked oxidoreductase"/>
    <property type="match status" value="1"/>
</dbReference>
<feature type="site" description="Lowers pKa of active site Tyr" evidence="3">
    <location>
        <position position="113"/>
    </location>
</feature>
<sequence length="338" mass="36338">MAPAAWVAWLCAGVAVAPARAAVCGRGKVPCFSLAGGTSIPQVAMGTWGGSYKDCAPTDYACIEQHARFAVDNWLRIGGTHVDGANNYRTQSVVGDALAVSGLRREDVFITTKCPGAMGFEATIQCADDNLQMLGQFGAGGVQHIDLLLVHFPFTVKPACRFHKSAPECQPPNSPIVPAGKAALLETWRAMEELKRLGVVKAIGVSDYNVTQLSQTLEIAKEPIELNQVEWNPKEHDEKMFAFCQKHGILLQAWSPLGGSQGSVLPDPTIARIAAARNRTAAQVTLRWSLQRGLAVVVGTANPDHARDDLDVFGFELTEDEVQSISALQVRESSAIHI</sequence>
<dbReference type="PIRSF" id="PIRSF000097">
    <property type="entry name" value="AKR"/>
    <property type="match status" value="1"/>
</dbReference>
<feature type="chain" id="PRO_5030555336" description="NADP-dependent oxidoreductase domain-containing protein" evidence="4">
    <location>
        <begin position="22"/>
        <end position="338"/>
    </location>
</feature>
<dbReference type="Gene3D" id="3.20.20.100">
    <property type="entry name" value="NADP-dependent oxidoreductase domain"/>
    <property type="match status" value="1"/>
</dbReference>
<dbReference type="Pfam" id="PF00248">
    <property type="entry name" value="Aldo_ket_red"/>
    <property type="match status" value="1"/>
</dbReference>
<feature type="signal peptide" evidence="4">
    <location>
        <begin position="1"/>
        <end position="21"/>
    </location>
</feature>
<dbReference type="CDD" id="cd19071">
    <property type="entry name" value="AKR_AKR1-5-like"/>
    <property type="match status" value="1"/>
</dbReference>
<dbReference type="PANTHER" id="PTHR43827">
    <property type="entry name" value="2,5-DIKETO-D-GLUCONIC ACID REDUCTASE"/>
    <property type="match status" value="1"/>
</dbReference>
<name>A0A7R9ZUP5_9DINO</name>
<evidence type="ECO:0000256" key="1">
    <source>
        <dbReference type="PIRSR" id="PIRSR000097-1"/>
    </source>
</evidence>
<evidence type="ECO:0000256" key="4">
    <source>
        <dbReference type="SAM" id="SignalP"/>
    </source>
</evidence>
<dbReference type="PRINTS" id="PR00069">
    <property type="entry name" value="ALDKETRDTASE"/>
</dbReference>
<dbReference type="InterPro" id="IPR023210">
    <property type="entry name" value="NADP_OxRdtase_dom"/>
</dbReference>
<evidence type="ECO:0000256" key="2">
    <source>
        <dbReference type="PIRSR" id="PIRSR000097-2"/>
    </source>
</evidence>
<organism evidence="6">
    <name type="scientific">Pyrodinium bahamense</name>
    <dbReference type="NCBI Taxonomy" id="73915"/>
    <lineage>
        <taxon>Eukaryota</taxon>
        <taxon>Sar</taxon>
        <taxon>Alveolata</taxon>
        <taxon>Dinophyceae</taxon>
        <taxon>Gonyaulacales</taxon>
        <taxon>Pyrocystaceae</taxon>
        <taxon>Pyrodinium</taxon>
    </lineage>
</organism>
<protein>
    <recommendedName>
        <fullName evidence="5">NADP-dependent oxidoreductase domain-containing protein</fullName>
    </recommendedName>
</protein>
<feature type="domain" description="NADP-dependent oxidoreductase" evidence="5">
    <location>
        <begin position="63"/>
        <end position="328"/>
    </location>
</feature>
<evidence type="ECO:0000259" key="5">
    <source>
        <dbReference type="Pfam" id="PF00248"/>
    </source>
</evidence>
<reference evidence="6" key="1">
    <citation type="submission" date="2021-01" db="EMBL/GenBank/DDBJ databases">
        <authorList>
            <person name="Corre E."/>
            <person name="Pelletier E."/>
            <person name="Niang G."/>
            <person name="Scheremetjew M."/>
            <person name="Finn R."/>
            <person name="Kale V."/>
            <person name="Holt S."/>
            <person name="Cochrane G."/>
            <person name="Meng A."/>
            <person name="Brown T."/>
            <person name="Cohen L."/>
        </authorList>
    </citation>
    <scope>NUCLEOTIDE SEQUENCE</scope>
    <source>
        <strain evidence="6">Pbaha01</strain>
    </source>
</reference>
<dbReference type="InterPro" id="IPR020471">
    <property type="entry name" value="AKR"/>
</dbReference>
<dbReference type="PANTHER" id="PTHR43827:SF8">
    <property type="entry name" value="ALDO_KETO REDUCTASE FAMILY PROTEIN"/>
    <property type="match status" value="1"/>
</dbReference>
<keyword evidence="4" id="KW-0732">Signal</keyword>
<feature type="active site" description="Proton donor" evidence="1">
    <location>
        <position position="88"/>
    </location>
</feature>
<dbReference type="InterPro" id="IPR036812">
    <property type="entry name" value="NAD(P)_OxRdtase_dom_sf"/>
</dbReference>
<dbReference type="AlphaFoldDB" id="A0A7R9ZUP5"/>
<dbReference type="GO" id="GO:0016491">
    <property type="term" value="F:oxidoreductase activity"/>
    <property type="evidence" value="ECO:0007669"/>
    <property type="project" value="InterPro"/>
</dbReference>
<dbReference type="EMBL" id="HBEG01000566">
    <property type="protein sequence ID" value="CAD8344558.1"/>
    <property type="molecule type" value="Transcribed_RNA"/>
</dbReference>
<proteinExistence type="predicted"/>
<accession>A0A7R9ZUP5</accession>
<gene>
    <name evidence="6" type="ORF">PBAH0796_LOCUS296</name>
</gene>
<evidence type="ECO:0000256" key="3">
    <source>
        <dbReference type="PIRSR" id="PIRSR000097-3"/>
    </source>
</evidence>
<evidence type="ECO:0000313" key="6">
    <source>
        <dbReference type="EMBL" id="CAD8344558.1"/>
    </source>
</evidence>